<dbReference type="InterPro" id="IPR003961">
    <property type="entry name" value="FN3_dom"/>
</dbReference>
<dbReference type="InterPro" id="IPR036116">
    <property type="entry name" value="FN3_sf"/>
</dbReference>
<feature type="region of interest" description="Disordered" evidence="4">
    <location>
        <begin position="171"/>
        <end position="202"/>
    </location>
</feature>
<dbReference type="Gene3D" id="2.60.40.10">
    <property type="entry name" value="Immunoglobulins"/>
    <property type="match status" value="4"/>
</dbReference>
<dbReference type="PANTHER" id="PTHR13817">
    <property type="entry name" value="TITIN"/>
    <property type="match status" value="1"/>
</dbReference>
<name>A0A9X2JY00_9MICO</name>
<feature type="compositionally biased region" description="Low complexity" evidence="4">
    <location>
        <begin position="281"/>
        <end position="294"/>
    </location>
</feature>
<feature type="domain" description="Fibronectin type-III" evidence="5">
    <location>
        <begin position="291"/>
        <end position="379"/>
    </location>
</feature>
<dbReference type="GO" id="GO:0016798">
    <property type="term" value="F:hydrolase activity, acting on glycosyl bonds"/>
    <property type="evidence" value="ECO:0007669"/>
    <property type="project" value="UniProtKB-KW"/>
</dbReference>
<dbReference type="CDD" id="cd00063">
    <property type="entry name" value="FN3"/>
    <property type="match status" value="4"/>
</dbReference>
<dbReference type="AlphaFoldDB" id="A0A9X2JY00"/>
<dbReference type="SMART" id="SM00060">
    <property type="entry name" value="FN3"/>
    <property type="match status" value="5"/>
</dbReference>
<proteinExistence type="predicted"/>
<dbReference type="InterPro" id="IPR013783">
    <property type="entry name" value="Ig-like_fold"/>
</dbReference>
<feature type="compositionally biased region" description="Basic and acidic residues" evidence="4">
    <location>
        <begin position="83"/>
        <end position="100"/>
    </location>
</feature>
<feature type="domain" description="Fibronectin type-III" evidence="5">
    <location>
        <begin position="9"/>
        <end position="95"/>
    </location>
</feature>
<protein>
    <submittedName>
        <fullName evidence="6">Fibronectin type III domain-containing protein</fullName>
    </submittedName>
</protein>
<keyword evidence="7" id="KW-1185">Reference proteome</keyword>
<evidence type="ECO:0000256" key="4">
    <source>
        <dbReference type="SAM" id="MobiDB-lite"/>
    </source>
</evidence>
<keyword evidence="2" id="KW-0378">Hydrolase</keyword>
<dbReference type="Pfam" id="PF00041">
    <property type="entry name" value="fn3"/>
    <property type="match status" value="4"/>
</dbReference>
<feature type="region of interest" description="Disordered" evidence="4">
    <location>
        <begin position="271"/>
        <end position="304"/>
    </location>
</feature>
<sequence>MTVLGRPEAPRAPRVEEVRSETVVLSWDQPNNNGADITGYTLRTNTGQEHACATTTCTFDGLKNNVKYTFTVVATNEVGDSEPSPRSREARPDEKPDKPEPPTLDFDDSALIVSWTNRSYTDRSPIECVNLEISPAPTDGVTQKTCQTGGRITWTGLENGTAYTVSVQAKNKAPDPSDWSDPSAPEVPAAPPAAPAAPTATRVNTAAGGQITVDWTAPANNGDAIDKYWLGVYTNGELVKAIDTTATEQTVQDLSTGSSYTFRVRATNKAGHGPASPFSQPVVPHGTPVTPGTPRAALGSTTSGQADVSWNRITEFRGTGPRYEVRANGGGTPQNAGNNASYTYKPLTNGTSYTFQVRACNAYVCSDWSGPSNAVVPYGPPPPPTINATGGGGQVTFTWNAQGTNGLDTTVSVTGSVRSTARSGTASADAKPGQVREACVTVTDEKGTSVKRCDSAAALTPTFSVRSSGVSAGCANERCEYWTISWDNLGAGSHQVACWAGDTSNNGGPSYWHDIHEPHPTTWQGSTKYTISGNEGSQRMSCFMGRSYNGTAVGVKTSDDLYTGSTWNIR</sequence>
<feature type="compositionally biased region" description="Low complexity" evidence="4">
    <location>
        <begin position="174"/>
        <end position="187"/>
    </location>
</feature>
<keyword evidence="2" id="KW-0326">Glycosidase</keyword>
<dbReference type="EMBL" id="JAMTCS010000013">
    <property type="protein sequence ID" value="MCP2266718.1"/>
    <property type="molecule type" value="Genomic_DNA"/>
</dbReference>
<evidence type="ECO:0000256" key="3">
    <source>
        <dbReference type="ARBA" id="ARBA00023326"/>
    </source>
</evidence>
<organism evidence="6 7">
    <name type="scientific">Promicromonospora thailandica</name>
    <dbReference type="NCBI Taxonomy" id="765201"/>
    <lineage>
        <taxon>Bacteria</taxon>
        <taxon>Bacillati</taxon>
        <taxon>Actinomycetota</taxon>
        <taxon>Actinomycetes</taxon>
        <taxon>Micrococcales</taxon>
        <taxon>Promicromonosporaceae</taxon>
        <taxon>Promicromonospora</taxon>
    </lineage>
</organism>
<accession>A0A9X2JY00</accession>
<dbReference type="InterPro" id="IPR050964">
    <property type="entry name" value="Striated_Muscle_Regulatory"/>
</dbReference>
<gene>
    <name evidence="6" type="ORF">APR03_004088</name>
</gene>
<evidence type="ECO:0000259" key="5">
    <source>
        <dbReference type="PROSITE" id="PS50853"/>
    </source>
</evidence>
<dbReference type="SUPFAM" id="SSF49265">
    <property type="entry name" value="Fibronectin type III"/>
    <property type="match status" value="3"/>
</dbReference>
<dbReference type="PROSITE" id="PS50853">
    <property type="entry name" value="FN3"/>
    <property type="match status" value="4"/>
</dbReference>
<dbReference type="Proteomes" id="UP001139493">
    <property type="component" value="Unassembled WGS sequence"/>
</dbReference>
<dbReference type="PRINTS" id="PR00014">
    <property type="entry name" value="FNTYPEIII"/>
</dbReference>
<evidence type="ECO:0000313" key="7">
    <source>
        <dbReference type="Proteomes" id="UP001139493"/>
    </source>
</evidence>
<keyword evidence="3" id="KW-0119">Carbohydrate metabolism</keyword>
<keyword evidence="3" id="KW-0624">Polysaccharide degradation</keyword>
<evidence type="ECO:0000256" key="1">
    <source>
        <dbReference type="ARBA" id="ARBA00022737"/>
    </source>
</evidence>
<keyword evidence="1" id="KW-0677">Repeat</keyword>
<evidence type="ECO:0000256" key="2">
    <source>
        <dbReference type="ARBA" id="ARBA00023295"/>
    </source>
</evidence>
<dbReference type="GO" id="GO:0000272">
    <property type="term" value="P:polysaccharide catabolic process"/>
    <property type="evidence" value="ECO:0007669"/>
    <property type="project" value="UniProtKB-KW"/>
</dbReference>
<feature type="domain" description="Fibronectin type-III" evidence="5">
    <location>
        <begin position="194"/>
        <end position="290"/>
    </location>
</feature>
<feature type="region of interest" description="Disordered" evidence="4">
    <location>
        <begin position="77"/>
        <end position="107"/>
    </location>
</feature>
<dbReference type="PANTHER" id="PTHR13817:SF166">
    <property type="entry name" value="NEURONAL IGCAM-RELATED"/>
    <property type="match status" value="1"/>
</dbReference>
<evidence type="ECO:0000313" key="6">
    <source>
        <dbReference type="EMBL" id="MCP2266718.1"/>
    </source>
</evidence>
<reference evidence="6" key="1">
    <citation type="submission" date="2022-06" db="EMBL/GenBank/DDBJ databases">
        <title>Genomic Encyclopedia of Archaeal and Bacterial Type Strains, Phase II (KMG-II): from individual species to whole genera.</title>
        <authorList>
            <person name="Goeker M."/>
        </authorList>
    </citation>
    <scope>NUCLEOTIDE SEQUENCE</scope>
    <source>
        <strain evidence="6">DSM 26652</strain>
    </source>
</reference>
<comment type="caution">
    <text evidence="6">The sequence shown here is derived from an EMBL/GenBank/DDBJ whole genome shotgun (WGS) entry which is preliminary data.</text>
</comment>
<feature type="domain" description="Fibronectin type-III" evidence="5">
    <location>
        <begin position="98"/>
        <end position="192"/>
    </location>
</feature>